<dbReference type="PROSITE" id="PS50110">
    <property type="entry name" value="RESPONSE_REGULATORY"/>
    <property type="match status" value="1"/>
</dbReference>
<organism evidence="4 5">
    <name type="scientific">Methylomirabilis oxygeniifera</name>
    <dbReference type="NCBI Taxonomy" id="671143"/>
    <lineage>
        <taxon>Bacteria</taxon>
        <taxon>Candidatus Methylomirabilota</taxon>
        <taxon>Candidatus Methylomirabilia</taxon>
        <taxon>Candidatus Methylomirabilales</taxon>
        <taxon>Candidatus Methylomirabilaceae</taxon>
        <taxon>Candidatus Methylomirabilis</taxon>
    </lineage>
</organism>
<name>D5MIE7_METO1</name>
<accession>D5MIE7</accession>
<dbReference type="PANTHER" id="PTHR43214">
    <property type="entry name" value="TWO-COMPONENT RESPONSE REGULATOR"/>
    <property type="match status" value="1"/>
</dbReference>
<dbReference type="InterPro" id="IPR011006">
    <property type="entry name" value="CheY-like_superfamily"/>
</dbReference>
<keyword evidence="2" id="KW-0597">Phosphoprotein</keyword>
<gene>
    <name evidence="4" type="ORF">DAMO_0191</name>
</gene>
<dbReference type="SMART" id="SM00448">
    <property type="entry name" value="REC"/>
    <property type="match status" value="1"/>
</dbReference>
<dbReference type="HOGENOM" id="CLU_000445_69_15_0"/>
<sequence length="162" mass="17644">MTSVIHVVIAEDSLELSELYHERLSIAPDLEVVGAARSGREAIAAVGRLNPDILTLDIDLPDISGLEILPVIRWCSPTTKVIILSGHNEEATIVEALELGAKGYIVKGDGTDVVKAIRVVQSGEVWARRRVVARVLDRLIGLAMGTFQETERQAVPVRVVLY</sequence>
<dbReference type="GO" id="GO:0003677">
    <property type="term" value="F:DNA binding"/>
    <property type="evidence" value="ECO:0007669"/>
    <property type="project" value="UniProtKB-KW"/>
</dbReference>
<proteinExistence type="predicted"/>
<dbReference type="AlphaFoldDB" id="D5MIE7"/>
<reference evidence="4 5" key="1">
    <citation type="journal article" date="2010" name="Nature">
        <title>Nitrite-driven anaerobic methane oxidation by oxygenic bacteria.</title>
        <authorList>
            <person name="Ettwig K.F."/>
            <person name="Butler M.K."/>
            <person name="Le Paslier D."/>
            <person name="Pelletier E."/>
            <person name="Mangenot S."/>
            <person name="Kuypers M.M.M."/>
            <person name="Schreiber F."/>
            <person name="Dutilh B.E."/>
            <person name="Zedelius J."/>
            <person name="de Beer D."/>
            <person name="Gloerich J."/>
            <person name="Wessels H.J.C.T."/>
            <person name="van Allen T."/>
            <person name="Luesken F."/>
            <person name="Wu M."/>
            <person name="van de Pas-Schoonen K.T."/>
            <person name="Op den Camp H.J.M."/>
            <person name="Janssen-Megens E.M."/>
            <person name="Francoijs K-J."/>
            <person name="Stunnenberg H."/>
            <person name="Weissenbach J."/>
            <person name="Jetten M.S.M."/>
            <person name="Strous M."/>
        </authorList>
    </citation>
    <scope>NUCLEOTIDE SEQUENCE [LARGE SCALE GENOMIC DNA]</scope>
</reference>
<evidence type="ECO:0000256" key="2">
    <source>
        <dbReference type="PROSITE-ProRule" id="PRU00169"/>
    </source>
</evidence>
<keyword evidence="1" id="KW-0238">DNA-binding</keyword>
<feature type="modified residue" description="4-aspartylphosphate" evidence="2">
    <location>
        <position position="57"/>
    </location>
</feature>
<dbReference type="EMBL" id="FP565575">
    <property type="protein sequence ID" value="CBE67297.1"/>
    <property type="molecule type" value="Genomic_DNA"/>
</dbReference>
<dbReference type="eggNOG" id="COG2197">
    <property type="taxonomic scope" value="Bacteria"/>
</dbReference>
<dbReference type="STRING" id="671143.DAMO_0191"/>
<dbReference type="KEGG" id="mox:DAMO_0191"/>
<dbReference type="Gene3D" id="3.40.50.2300">
    <property type="match status" value="1"/>
</dbReference>
<dbReference type="InterPro" id="IPR039420">
    <property type="entry name" value="WalR-like"/>
</dbReference>
<evidence type="ECO:0000256" key="1">
    <source>
        <dbReference type="ARBA" id="ARBA00023125"/>
    </source>
</evidence>
<dbReference type="CDD" id="cd17535">
    <property type="entry name" value="REC_NarL-like"/>
    <property type="match status" value="1"/>
</dbReference>
<evidence type="ECO:0000259" key="3">
    <source>
        <dbReference type="PROSITE" id="PS50110"/>
    </source>
</evidence>
<evidence type="ECO:0000313" key="5">
    <source>
        <dbReference type="Proteomes" id="UP000006898"/>
    </source>
</evidence>
<dbReference type="InterPro" id="IPR058245">
    <property type="entry name" value="NreC/VraR/RcsB-like_REC"/>
</dbReference>
<dbReference type="Proteomes" id="UP000006898">
    <property type="component" value="Chromosome"/>
</dbReference>
<protein>
    <recommendedName>
        <fullName evidence="3">Response regulatory domain-containing protein</fullName>
    </recommendedName>
</protein>
<dbReference type="Pfam" id="PF00072">
    <property type="entry name" value="Response_reg"/>
    <property type="match status" value="1"/>
</dbReference>
<dbReference type="GO" id="GO:0000160">
    <property type="term" value="P:phosphorelay signal transduction system"/>
    <property type="evidence" value="ECO:0007669"/>
    <property type="project" value="InterPro"/>
</dbReference>
<evidence type="ECO:0000313" key="4">
    <source>
        <dbReference type="EMBL" id="CBE67297.1"/>
    </source>
</evidence>
<feature type="domain" description="Response regulatory" evidence="3">
    <location>
        <begin position="6"/>
        <end position="122"/>
    </location>
</feature>
<dbReference type="SUPFAM" id="SSF52172">
    <property type="entry name" value="CheY-like"/>
    <property type="match status" value="1"/>
</dbReference>
<dbReference type="InterPro" id="IPR001789">
    <property type="entry name" value="Sig_transdc_resp-reg_receiver"/>
</dbReference>